<sequence length="169" mass="18872">MKLIIAFALIVATSCDVSHIVQGNGWFKDASGYHYNKPETRFTEEVAVEEIVDADVPAIEESLIVAEPESVIADEVVEQIIGSDEPVSVEVPFETPVEEVVVADEQAPIEVIEPEIVAEVVADPIVEVVPEVKVNNEYLPPVDAKKKRQIPVHRVIRKVYRRFVPIKRH</sequence>
<dbReference type="Proteomes" id="UP001153620">
    <property type="component" value="Chromosome 1"/>
</dbReference>
<protein>
    <submittedName>
        <fullName evidence="2">Uncharacterized protein</fullName>
    </submittedName>
</protein>
<accession>A0A9N9WMF3</accession>
<dbReference type="EMBL" id="OU895877">
    <property type="protein sequence ID" value="CAG9801324.1"/>
    <property type="molecule type" value="Genomic_DNA"/>
</dbReference>
<dbReference type="AlphaFoldDB" id="A0A9N9WMF3"/>
<keyword evidence="3" id="KW-1185">Reference proteome</keyword>
<feature type="signal peptide" evidence="1">
    <location>
        <begin position="1"/>
        <end position="23"/>
    </location>
</feature>
<dbReference type="OrthoDB" id="7744280at2759"/>
<evidence type="ECO:0000313" key="2">
    <source>
        <dbReference type="EMBL" id="CAG9801324.1"/>
    </source>
</evidence>
<reference evidence="2" key="1">
    <citation type="submission" date="2022-01" db="EMBL/GenBank/DDBJ databases">
        <authorList>
            <person name="King R."/>
        </authorList>
    </citation>
    <scope>NUCLEOTIDE SEQUENCE</scope>
</reference>
<proteinExistence type="predicted"/>
<dbReference type="PROSITE" id="PS51257">
    <property type="entry name" value="PROKAR_LIPOPROTEIN"/>
    <property type="match status" value="1"/>
</dbReference>
<feature type="chain" id="PRO_5040312486" evidence="1">
    <location>
        <begin position="24"/>
        <end position="169"/>
    </location>
</feature>
<keyword evidence="1" id="KW-0732">Signal</keyword>
<evidence type="ECO:0000256" key="1">
    <source>
        <dbReference type="SAM" id="SignalP"/>
    </source>
</evidence>
<evidence type="ECO:0000313" key="3">
    <source>
        <dbReference type="Proteomes" id="UP001153620"/>
    </source>
</evidence>
<reference evidence="2" key="2">
    <citation type="submission" date="2022-10" db="EMBL/GenBank/DDBJ databases">
        <authorList>
            <consortium name="ENA_rothamsted_submissions"/>
            <consortium name="culmorum"/>
            <person name="King R."/>
        </authorList>
    </citation>
    <scope>NUCLEOTIDE SEQUENCE</scope>
</reference>
<organism evidence="2 3">
    <name type="scientific">Chironomus riparius</name>
    <dbReference type="NCBI Taxonomy" id="315576"/>
    <lineage>
        <taxon>Eukaryota</taxon>
        <taxon>Metazoa</taxon>
        <taxon>Ecdysozoa</taxon>
        <taxon>Arthropoda</taxon>
        <taxon>Hexapoda</taxon>
        <taxon>Insecta</taxon>
        <taxon>Pterygota</taxon>
        <taxon>Neoptera</taxon>
        <taxon>Endopterygota</taxon>
        <taxon>Diptera</taxon>
        <taxon>Nematocera</taxon>
        <taxon>Chironomoidea</taxon>
        <taxon>Chironomidae</taxon>
        <taxon>Chironominae</taxon>
        <taxon>Chironomus</taxon>
    </lineage>
</organism>
<name>A0A9N9WMF3_9DIPT</name>
<gene>
    <name evidence="2" type="ORF">CHIRRI_LOCUS4255</name>
</gene>